<keyword evidence="1" id="KW-0472">Membrane</keyword>
<protein>
    <submittedName>
        <fullName evidence="2">Uncharacterized protein</fullName>
    </submittedName>
</protein>
<gene>
    <name evidence="2" type="ORF">SAMN05444003_0026</name>
</gene>
<dbReference type="EMBL" id="FQXB01000001">
    <property type="protein sequence ID" value="SHG58463.1"/>
    <property type="molecule type" value="Genomic_DNA"/>
</dbReference>
<organism evidence="2 3">
    <name type="scientific">Cognatiyoonia sediminum</name>
    <dbReference type="NCBI Taxonomy" id="1508389"/>
    <lineage>
        <taxon>Bacteria</taxon>
        <taxon>Pseudomonadati</taxon>
        <taxon>Pseudomonadota</taxon>
        <taxon>Alphaproteobacteria</taxon>
        <taxon>Rhodobacterales</taxon>
        <taxon>Paracoccaceae</taxon>
        <taxon>Cognatiyoonia</taxon>
    </lineage>
</organism>
<feature type="transmembrane region" description="Helical" evidence="1">
    <location>
        <begin position="21"/>
        <end position="39"/>
    </location>
</feature>
<dbReference type="RefSeq" id="WP_072898352.1">
    <property type="nucleotide sequence ID" value="NZ_FQXB01000001.1"/>
</dbReference>
<accession>A0A1M5L210</accession>
<keyword evidence="3" id="KW-1185">Reference proteome</keyword>
<keyword evidence="1" id="KW-0812">Transmembrane</keyword>
<evidence type="ECO:0000313" key="2">
    <source>
        <dbReference type="EMBL" id="SHG58463.1"/>
    </source>
</evidence>
<feature type="transmembrane region" description="Helical" evidence="1">
    <location>
        <begin position="45"/>
        <end position="63"/>
    </location>
</feature>
<keyword evidence="1" id="KW-1133">Transmembrane helix</keyword>
<evidence type="ECO:0000313" key="3">
    <source>
        <dbReference type="Proteomes" id="UP000184074"/>
    </source>
</evidence>
<dbReference type="Proteomes" id="UP000184074">
    <property type="component" value="Unassembled WGS sequence"/>
</dbReference>
<reference evidence="2 3" key="1">
    <citation type="submission" date="2016-11" db="EMBL/GenBank/DDBJ databases">
        <authorList>
            <person name="Jaros S."/>
            <person name="Januszkiewicz K."/>
            <person name="Wedrychowicz H."/>
        </authorList>
    </citation>
    <scope>NUCLEOTIDE SEQUENCE [LARGE SCALE GENOMIC DNA]</scope>
    <source>
        <strain evidence="2 3">DSM 28715</strain>
    </source>
</reference>
<evidence type="ECO:0000256" key="1">
    <source>
        <dbReference type="SAM" id="Phobius"/>
    </source>
</evidence>
<dbReference type="AlphaFoldDB" id="A0A1M5L210"/>
<proteinExistence type="predicted"/>
<dbReference type="OrthoDB" id="7848349at2"/>
<sequence>MTKPDFSEQGPKSWFAIFRAAGGDISLVLFVFALLFFLFDDELSTFETVFAFCYLLSPVWFLAKTWKVIRVRNLGETKTAVVEQIVENLSSGTPTGNGYLIFRTEDGRRAESLNHEIQKLHKVGVGTKIEVFVHGDDAKWIEDVGSKRASYL</sequence>
<name>A0A1M5L210_9RHOB</name>